<dbReference type="RefSeq" id="WP_359987580.1">
    <property type="nucleotide sequence ID" value="NZ_JBEZLS010000027.1"/>
</dbReference>
<dbReference type="Proteomes" id="UP001551582">
    <property type="component" value="Unassembled WGS sequence"/>
</dbReference>
<evidence type="ECO:0000313" key="2">
    <source>
        <dbReference type="Proteomes" id="UP001551582"/>
    </source>
</evidence>
<gene>
    <name evidence="1" type="ORF">AB0D65_29970</name>
</gene>
<protein>
    <submittedName>
        <fullName evidence="1">Uncharacterized protein</fullName>
    </submittedName>
</protein>
<accession>A0ABV3ED93</accession>
<dbReference type="EMBL" id="JBEZLS010000027">
    <property type="protein sequence ID" value="MEU9355114.1"/>
    <property type="molecule type" value="Genomic_DNA"/>
</dbReference>
<evidence type="ECO:0000313" key="1">
    <source>
        <dbReference type="EMBL" id="MEU9355114.1"/>
    </source>
</evidence>
<proteinExistence type="predicted"/>
<name>A0ABV3ED93_9ACTN</name>
<keyword evidence="2" id="KW-1185">Reference proteome</keyword>
<reference evidence="1 2" key="1">
    <citation type="submission" date="2024-06" db="EMBL/GenBank/DDBJ databases">
        <title>The Natural Products Discovery Center: Release of the First 8490 Sequenced Strains for Exploring Actinobacteria Biosynthetic Diversity.</title>
        <authorList>
            <person name="Kalkreuter E."/>
            <person name="Kautsar S.A."/>
            <person name="Yang D."/>
            <person name="Bader C.D."/>
            <person name="Teijaro C.N."/>
            <person name="Fluegel L."/>
            <person name="Davis C.M."/>
            <person name="Simpson J.R."/>
            <person name="Lauterbach L."/>
            <person name="Steele A.D."/>
            <person name="Gui C."/>
            <person name="Meng S."/>
            <person name="Li G."/>
            <person name="Viehrig K."/>
            <person name="Ye F."/>
            <person name="Su P."/>
            <person name="Kiefer A.F."/>
            <person name="Nichols A."/>
            <person name="Cepeda A.J."/>
            <person name="Yan W."/>
            <person name="Fan B."/>
            <person name="Jiang Y."/>
            <person name="Adhikari A."/>
            <person name="Zheng C.-J."/>
            <person name="Schuster L."/>
            <person name="Cowan T.M."/>
            <person name="Smanski M.J."/>
            <person name="Chevrette M.G."/>
            <person name="De Carvalho L.P.S."/>
            <person name="Shen B."/>
        </authorList>
    </citation>
    <scope>NUCLEOTIDE SEQUENCE [LARGE SCALE GENOMIC DNA]</scope>
    <source>
        <strain evidence="1 2">NPDC048274</strain>
    </source>
</reference>
<comment type="caution">
    <text evidence="1">The sequence shown here is derived from an EMBL/GenBank/DDBJ whole genome shotgun (WGS) entry which is preliminary data.</text>
</comment>
<sequence>MTARSGEPFDPERAASAIRAHLATTVPSTGPTADEGESATGEWAMTRGEGFLLFPLWESEALTGVYGRAWNEAEAAAEAHLAALTAELDRRWGTHRTVPLRIPLFRSRRGAHLPEPFRTLSAKDCHGDLTVWGPIPAEDPKTASRWIAVSLNQSDGDAPMIITALISARPITEPADPG</sequence>
<organism evidence="1 2">
    <name type="scientific">Streptomyces griseoloalbus</name>
    <dbReference type="NCBI Taxonomy" id="67303"/>
    <lineage>
        <taxon>Bacteria</taxon>
        <taxon>Bacillati</taxon>
        <taxon>Actinomycetota</taxon>
        <taxon>Actinomycetes</taxon>
        <taxon>Kitasatosporales</taxon>
        <taxon>Streptomycetaceae</taxon>
        <taxon>Streptomyces</taxon>
    </lineage>
</organism>